<evidence type="ECO:0000256" key="2">
    <source>
        <dbReference type="ARBA" id="ARBA00022630"/>
    </source>
</evidence>
<evidence type="ECO:0000256" key="3">
    <source>
        <dbReference type="ARBA" id="ARBA00022827"/>
    </source>
</evidence>
<proteinExistence type="predicted"/>
<organism evidence="6 7">
    <name type="scientific">Hyalangium rubrum</name>
    <dbReference type="NCBI Taxonomy" id="3103134"/>
    <lineage>
        <taxon>Bacteria</taxon>
        <taxon>Pseudomonadati</taxon>
        <taxon>Myxococcota</taxon>
        <taxon>Myxococcia</taxon>
        <taxon>Myxococcales</taxon>
        <taxon>Cystobacterineae</taxon>
        <taxon>Archangiaceae</taxon>
        <taxon>Hyalangium</taxon>
    </lineage>
</organism>
<dbReference type="EMBL" id="JAXIVS010000001">
    <property type="protein sequence ID" value="MDY7224995.1"/>
    <property type="molecule type" value="Genomic_DNA"/>
</dbReference>
<dbReference type="SUPFAM" id="SSF51905">
    <property type="entry name" value="FAD/NAD(P)-binding domain"/>
    <property type="match status" value="1"/>
</dbReference>
<keyword evidence="3" id="KW-0274">FAD</keyword>
<evidence type="ECO:0000259" key="5">
    <source>
        <dbReference type="Pfam" id="PF01266"/>
    </source>
</evidence>
<dbReference type="Gene3D" id="3.50.50.60">
    <property type="entry name" value="FAD/NAD(P)-binding domain"/>
    <property type="match status" value="1"/>
</dbReference>
<evidence type="ECO:0000256" key="4">
    <source>
        <dbReference type="ARBA" id="ARBA00023002"/>
    </source>
</evidence>
<name>A0ABU5GYU6_9BACT</name>
<protein>
    <submittedName>
        <fullName evidence="6">N-methyl-L-tryptophan oxidase</fullName>
        <ecNumber evidence="6">1.5.3.2</ecNumber>
    </submittedName>
</protein>
<feature type="domain" description="FAD dependent oxidoreductase" evidence="5">
    <location>
        <begin position="3"/>
        <end position="354"/>
    </location>
</feature>
<dbReference type="InterPro" id="IPR045170">
    <property type="entry name" value="MTOX"/>
</dbReference>
<dbReference type="Pfam" id="PF01266">
    <property type="entry name" value="DAO"/>
    <property type="match status" value="1"/>
</dbReference>
<sequence>MARIAVLGAGGVGSATARFLAREGHDVTVVEQFSPDHDRGSSYGTSRIIRKTYTDGFYTALMGEAYPLWDELEREAGESLFARTGGLFFGPAEHPELVAIRRALSDNGVPFEELNPAACARRFPRLRLLAGESGVFEREAGFLRASACVRANLRLATAHGARLRTGVSVEGLEPHAGGIRLALAGGESLEVDRVVIAAGPWTARLLSRFVSLPFTVTRQVYCHFEPQEQVPVAGYGAERFPVWIDFATDFYGFPHDGQAPGVKLAWHHFGTPTDPDRVDREIHESDREPLRSYCAEHLPELSSRVSLEKVCLYTVTPDKDFVVDHLPGEPRVTLVGGLSGHGFKFTVLLGRIAAWMATERKVPWELSRFSLARFTR</sequence>
<dbReference type="PANTHER" id="PTHR10961:SF7">
    <property type="entry name" value="FAD DEPENDENT OXIDOREDUCTASE DOMAIN-CONTAINING PROTEIN"/>
    <property type="match status" value="1"/>
</dbReference>
<dbReference type="EC" id="1.5.3.2" evidence="6"/>
<evidence type="ECO:0000313" key="7">
    <source>
        <dbReference type="Proteomes" id="UP001291309"/>
    </source>
</evidence>
<dbReference type="Gene3D" id="3.30.9.10">
    <property type="entry name" value="D-Amino Acid Oxidase, subunit A, domain 2"/>
    <property type="match status" value="1"/>
</dbReference>
<comment type="caution">
    <text evidence="6">The sequence shown here is derived from an EMBL/GenBank/DDBJ whole genome shotgun (WGS) entry which is preliminary data.</text>
</comment>
<keyword evidence="2" id="KW-0285">Flavoprotein</keyword>
<dbReference type="NCBIfam" id="NF008425">
    <property type="entry name" value="PRK11259.1"/>
    <property type="match status" value="1"/>
</dbReference>
<dbReference type="GO" id="GO:0050131">
    <property type="term" value="F:N-methyl-L-amino-acid oxidase activity"/>
    <property type="evidence" value="ECO:0007669"/>
    <property type="project" value="UniProtKB-EC"/>
</dbReference>
<dbReference type="InterPro" id="IPR036188">
    <property type="entry name" value="FAD/NAD-bd_sf"/>
</dbReference>
<dbReference type="InterPro" id="IPR006076">
    <property type="entry name" value="FAD-dep_OxRdtase"/>
</dbReference>
<evidence type="ECO:0000313" key="6">
    <source>
        <dbReference type="EMBL" id="MDY7224995.1"/>
    </source>
</evidence>
<keyword evidence="7" id="KW-1185">Reference proteome</keyword>
<keyword evidence="4 6" id="KW-0560">Oxidoreductase</keyword>
<reference evidence="6 7" key="1">
    <citation type="submission" date="2023-12" db="EMBL/GenBank/DDBJ databases">
        <title>the genome sequence of Hyalangium sp. s54d21.</title>
        <authorList>
            <person name="Zhang X."/>
        </authorList>
    </citation>
    <scope>NUCLEOTIDE SEQUENCE [LARGE SCALE GENOMIC DNA]</scope>
    <source>
        <strain evidence="7">s54d21</strain>
    </source>
</reference>
<dbReference type="RefSeq" id="WP_321543719.1">
    <property type="nucleotide sequence ID" value="NZ_JAXIVS010000001.1"/>
</dbReference>
<dbReference type="Proteomes" id="UP001291309">
    <property type="component" value="Unassembled WGS sequence"/>
</dbReference>
<accession>A0ABU5GYU6</accession>
<comment type="cofactor">
    <cofactor evidence="1">
        <name>FAD</name>
        <dbReference type="ChEBI" id="CHEBI:57692"/>
    </cofactor>
</comment>
<evidence type="ECO:0000256" key="1">
    <source>
        <dbReference type="ARBA" id="ARBA00001974"/>
    </source>
</evidence>
<gene>
    <name evidence="6" type="primary">solA</name>
    <name evidence="6" type="ORF">SYV04_01320</name>
</gene>
<dbReference type="SUPFAM" id="SSF54373">
    <property type="entry name" value="FAD-linked reductases, C-terminal domain"/>
    <property type="match status" value="1"/>
</dbReference>
<dbReference type="PANTHER" id="PTHR10961">
    <property type="entry name" value="PEROXISOMAL SARCOSINE OXIDASE"/>
    <property type="match status" value="1"/>
</dbReference>